<dbReference type="Pfam" id="PF14234">
    <property type="entry name" value="DUF4336"/>
    <property type="match status" value="1"/>
</dbReference>
<proteinExistence type="predicted"/>
<evidence type="ECO:0000313" key="1">
    <source>
        <dbReference type="EMBL" id="XCG49074.1"/>
    </source>
</evidence>
<dbReference type="AlphaFoldDB" id="A0AAU8CQM2"/>
<dbReference type="RefSeq" id="WP_353643396.1">
    <property type="nucleotide sequence ID" value="NZ_CP159253.1"/>
</dbReference>
<dbReference type="EMBL" id="CP159253">
    <property type="protein sequence ID" value="XCG49074.1"/>
    <property type="molecule type" value="Genomic_DNA"/>
</dbReference>
<dbReference type="PANTHER" id="PTHR33835">
    <property type="entry name" value="YALI0C07656P"/>
    <property type="match status" value="1"/>
</dbReference>
<sequence>MQDADHRATYPPLNTLKPIAEDIWIVDGPVIRFGPALLKMPFPTRMTVIRLQSGELFIHSPTSLVPELKAEIQALGKPRFVIGPNRIHYWWIPEWKKAWPDAQIYLAPRISEQSGGRINFPSLELDRDAGYPWDAEIATLPVAGSYMTEVVFFHFASRTLVLTDLIENFEPRKLGSFARLLTWLGGARDPDGQTPRDMRLTFAKQKPEVKTAVEKMISWNPERVILAHGRWYKTNGVAELRRAFRWVLE</sequence>
<protein>
    <submittedName>
        <fullName evidence="1">DUF4336 domain-containing protein</fullName>
    </submittedName>
</protein>
<dbReference type="InterPro" id="IPR036866">
    <property type="entry name" value="RibonucZ/Hydroxyglut_hydro"/>
</dbReference>
<dbReference type="SUPFAM" id="SSF56281">
    <property type="entry name" value="Metallo-hydrolase/oxidoreductase"/>
    <property type="match status" value="1"/>
</dbReference>
<organism evidence="1">
    <name type="scientific">Mesorhizobium sp. WSM2240</name>
    <dbReference type="NCBI Taxonomy" id="3228851"/>
    <lineage>
        <taxon>Bacteria</taxon>
        <taxon>Pseudomonadati</taxon>
        <taxon>Pseudomonadota</taxon>
        <taxon>Alphaproteobacteria</taxon>
        <taxon>Hyphomicrobiales</taxon>
        <taxon>Phyllobacteriaceae</taxon>
        <taxon>Mesorhizobium</taxon>
    </lineage>
</organism>
<accession>A0AAU8CQM2</accession>
<reference evidence="1" key="1">
    <citation type="submission" date="2024-06" db="EMBL/GenBank/DDBJ databases">
        <title>Mesorhizobium karijinii sp. nov., a symbiont of the iconic Swainsona formosa from arid Australia.</title>
        <authorList>
            <person name="Hill Y.J."/>
            <person name="Watkin E.L.J."/>
            <person name="O'Hara G.W."/>
            <person name="Terpolilli J."/>
            <person name="Tye M.L."/>
            <person name="Kohlmeier M.G."/>
        </authorList>
    </citation>
    <scope>NUCLEOTIDE SEQUENCE</scope>
    <source>
        <strain evidence="1">WSM2240</strain>
    </source>
</reference>
<gene>
    <name evidence="1" type="ORF">ABVK50_00040</name>
</gene>
<name>A0AAU8CQM2_9HYPH</name>
<dbReference type="InterPro" id="IPR025638">
    <property type="entry name" value="DUF4336"/>
</dbReference>
<dbReference type="PANTHER" id="PTHR33835:SF1">
    <property type="entry name" value="METALLO-BETA-LACTAMASE DOMAIN-CONTAINING PROTEIN"/>
    <property type="match status" value="1"/>
</dbReference>